<organism evidence="2 3">
    <name type="scientific">Pseudalkalibacillus berkeleyi</name>
    <dbReference type="NCBI Taxonomy" id="1069813"/>
    <lineage>
        <taxon>Bacteria</taxon>
        <taxon>Bacillati</taxon>
        <taxon>Bacillota</taxon>
        <taxon>Bacilli</taxon>
        <taxon>Bacillales</taxon>
        <taxon>Fictibacillaceae</taxon>
        <taxon>Pseudalkalibacillus</taxon>
    </lineage>
</organism>
<dbReference type="PROSITE" id="PS51186">
    <property type="entry name" value="GNAT"/>
    <property type="match status" value="1"/>
</dbReference>
<dbReference type="InterPro" id="IPR016181">
    <property type="entry name" value="Acyl_CoA_acyltransferase"/>
</dbReference>
<dbReference type="EMBL" id="JAKIJS010000001">
    <property type="protein sequence ID" value="MCF6137304.1"/>
    <property type="molecule type" value="Genomic_DNA"/>
</dbReference>
<evidence type="ECO:0000313" key="3">
    <source>
        <dbReference type="Proteomes" id="UP001649381"/>
    </source>
</evidence>
<name>A0ABS9GX88_9BACL</name>
<dbReference type="Gene3D" id="3.40.630.30">
    <property type="match status" value="1"/>
</dbReference>
<reference evidence="2 3" key="1">
    <citation type="submission" date="2022-01" db="EMBL/GenBank/DDBJ databases">
        <title>Alkalihalobacillus sp. EGI L200015, a novel bacterium isolated from a salt lake sediment.</title>
        <authorList>
            <person name="Gao L."/>
            <person name="Fang B.-Z."/>
            <person name="Li W.-J."/>
        </authorList>
    </citation>
    <scope>NUCLEOTIDE SEQUENCE [LARGE SCALE GENOMIC DNA]</scope>
    <source>
        <strain evidence="2 3">KCTC 12718</strain>
    </source>
</reference>
<evidence type="ECO:0000259" key="1">
    <source>
        <dbReference type="PROSITE" id="PS51186"/>
    </source>
</evidence>
<dbReference type="InterPro" id="IPR000182">
    <property type="entry name" value="GNAT_dom"/>
</dbReference>
<dbReference type="PANTHER" id="PTHR43617:SF30">
    <property type="entry name" value="HISTONE ACETYLTRANSFERASE"/>
    <property type="match status" value="1"/>
</dbReference>
<dbReference type="Proteomes" id="UP001649381">
    <property type="component" value="Unassembled WGS sequence"/>
</dbReference>
<dbReference type="PANTHER" id="PTHR43617">
    <property type="entry name" value="L-AMINO ACID N-ACETYLTRANSFERASE"/>
    <property type="match status" value="1"/>
</dbReference>
<accession>A0ABS9GX88</accession>
<sequence length="164" mass="19046">MIREARISDIEQIAHVHISSWHSTYSGIISEEYLNNLSIEAKVEQWTYNLTIDRTFMYVASVDNRIVGFINGGPNRSNEFRYEGEIYALYLLENYQGRGIGRELFNRVISTIKCRGWNSMLVWVLEENSSKFFYEKMGGQKVGKDTLEVKGTSHIELAYGWDEI</sequence>
<proteinExistence type="predicted"/>
<dbReference type="RefSeq" id="WP_236332788.1">
    <property type="nucleotide sequence ID" value="NZ_JAKIJS010000001.1"/>
</dbReference>
<dbReference type="CDD" id="cd04301">
    <property type="entry name" value="NAT_SF"/>
    <property type="match status" value="1"/>
</dbReference>
<feature type="domain" description="N-acetyltransferase" evidence="1">
    <location>
        <begin position="1"/>
        <end position="162"/>
    </location>
</feature>
<keyword evidence="3" id="KW-1185">Reference proteome</keyword>
<dbReference type="InterPro" id="IPR050276">
    <property type="entry name" value="MshD_Acetyltransferase"/>
</dbReference>
<evidence type="ECO:0000313" key="2">
    <source>
        <dbReference type="EMBL" id="MCF6137304.1"/>
    </source>
</evidence>
<gene>
    <name evidence="2" type="ORF">L2716_06130</name>
</gene>
<protein>
    <submittedName>
        <fullName evidence="2">GNAT family N-acetyltransferase</fullName>
    </submittedName>
</protein>
<dbReference type="Pfam" id="PF00583">
    <property type="entry name" value="Acetyltransf_1"/>
    <property type="match status" value="1"/>
</dbReference>
<comment type="caution">
    <text evidence="2">The sequence shown here is derived from an EMBL/GenBank/DDBJ whole genome shotgun (WGS) entry which is preliminary data.</text>
</comment>
<dbReference type="SUPFAM" id="SSF55729">
    <property type="entry name" value="Acyl-CoA N-acyltransferases (Nat)"/>
    <property type="match status" value="1"/>
</dbReference>